<evidence type="ECO:0000256" key="3">
    <source>
        <dbReference type="ARBA" id="ARBA00022691"/>
    </source>
</evidence>
<proteinExistence type="inferred from homology"/>
<feature type="domain" description="Methyltransferase small" evidence="6">
    <location>
        <begin position="98"/>
        <end position="196"/>
    </location>
</feature>
<gene>
    <name evidence="5 8" type="primary">prmC</name>
    <name evidence="8" type="ORF">D5018_08085</name>
</gene>
<dbReference type="Pfam" id="PF05175">
    <property type="entry name" value="MTS"/>
    <property type="match status" value="1"/>
</dbReference>
<dbReference type="NCBIfam" id="TIGR03534">
    <property type="entry name" value="RF_mod_PrmC"/>
    <property type="match status" value="1"/>
</dbReference>
<dbReference type="Gene3D" id="1.10.8.10">
    <property type="entry name" value="DNA helicase RuvA subunit, C-terminal domain"/>
    <property type="match status" value="1"/>
</dbReference>
<dbReference type="NCBIfam" id="TIGR00536">
    <property type="entry name" value="hemK_fam"/>
    <property type="match status" value="1"/>
</dbReference>
<dbReference type="InterPro" id="IPR002052">
    <property type="entry name" value="DNA_methylase_N6_adenine_CS"/>
</dbReference>
<keyword evidence="1 5" id="KW-0489">Methyltransferase</keyword>
<comment type="similarity">
    <text evidence="5">Belongs to the protein N5-glutamine methyltransferase family. PrmC subfamily.</text>
</comment>
<evidence type="ECO:0000313" key="8">
    <source>
        <dbReference type="EMBL" id="RLV60213.1"/>
    </source>
</evidence>
<comment type="function">
    <text evidence="5">Methylates the class 1 translation termination release factors RF1/PrfA and RF2/PrfB on the glutamine residue of the universally conserved GGQ motif.</text>
</comment>
<comment type="catalytic activity">
    <reaction evidence="4 5">
        <text>L-glutaminyl-[peptide chain release factor] + S-adenosyl-L-methionine = N(5)-methyl-L-glutaminyl-[peptide chain release factor] + S-adenosyl-L-homocysteine + H(+)</text>
        <dbReference type="Rhea" id="RHEA:42896"/>
        <dbReference type="Rhea" id="RHEA-COMP:10271"/>
        <dbReference type="Rhea" id="RHEA-COMP:10272"/>
        <dbReference type="ChEBI" id="CHEBI:15378"/>
        <dbReference type="ChEBI" id="CHEBI:30011"/>
        <dbReference type="ChEBI" id="CHEBI:57856"/>
        <dbReference type="ChEBI" id="CHEBI:59789"/>
        <dbReference type="ChEBI" id="CHEBI:61891"/>
        <dbReference type="EC" id="2.1.1.297"/>
    </reaction>
</comment>
<dbReference type="GO" id="GO:0102559">
    <property type="term" value="F:peptide chain release factor N(5)-glutamine methyltransferase activity"/>
    <property type="evidence" value="ECO:0007669"/>
    <property type="project" value="UniProtKB-EC"/>
</dbReference>
<evidence type="ECO:0000256" key="1">
    <source>
        <dbReference type="ARBA" id="ARBA00022603"/>
    </source>
</evidence>
<dbReference type="Pfam" id="PF17827">
    <property type="entry name" value="PrmC_N"/>
    <property type="match status" value="1"/>
</dbReference>
<dbReference type="GO" id="GO:0003676">
    <property type="term" value="F:nucleic acid binding"/>
    <property type="evidence" value="ECO:0007669"/>
    <property type="project" value="InterPro"/>
</dbReference>
<feature type="domain" description="Release factor glutamine methyltransferase N-terminal" evidence="7">
    <location>
        <begin position="7"/>
        <end position="76"/>
    </location>
</feature>
<keyword evidence="9" id="KW-1185">Reference proteome</keyword>
<feature type="binding site" evidence="5">
    <location>
        <position position="186"/>
    </location>
    <ligand>
        <name>S-adenosyl-L-methionine</name>
        <dbReference type="ChEBI" id="CHEBI:59789"/>
    </ligand>
</feature>
<evidence type="ECO:0000256" key="5">
    <source>
        <dbReference type="HAMAP-Rule" id="MF_02126"/>
    </source>
</evidence>
<organism evidence="8 9">
    <name type="scientific">Parashewanella curva</name>
    <dbReference type="NCBI Taxonomy" id="2338552"/>
    <lineage>
        <taxon>Bacteria</taxon>
        <taxon>Pseudomonadati</taxon>
        <taxon>Pseudomonadota</taxon>
        <taxon>Gammaproteobacteria</taxon>
        <taxon>Alteromonadales</taxon>
        <taxon>Shewanellaceae</taxon>
        <taxon>Parashewanella</taxon>
    </lineage>
</organism>
<dbReference type="EC" id="2.1.1.297" evidence="5"/>
<evidence type="ECO:0000256" key="2">
    <source>
        <dbReference type="ARBA" id="ARBA00022679"/>
    </source>
</evidence>
<evidence type="ECO:0000259" key="7">
    <source>
        <dbReference type="Pfam" id="PF17827"/>
    </source>
</evidence>
<dbReference type="AlphaFoldDB" id="A0A3L8Q0A9"/>
<dbReference type="OrthoDB" id="9800643at2"/>
<keyword evidence="3 5" id="KW-0949">S-adenosyl-L-methionine</keyword>
<dbReference type="InterPro" id="IPR029063">
    <property type="entry name" value="SAM-dependent_MTases_sf"/>
</dbReference>
<feature type="binding site" evidence="5">
    <location>
        <position position="143"/>
    </location>
    <ligand>
        <name>S-adenosyl-L-methionine</name>
        <dbReference type="ChEBI" id="CHEBI:59789"/>
    </ligand>
</feature>
<dbReference type="FunFam" id="3.40.50.150:FF:000053">
    <property type="entry name" value="Release factor glutamine methyltransferase"/>
    <property type="match status" value="1"/>
</dbReference>
<sequence length="279" mass="31109">MTKTIAQALSWASEQLAHTSESASLDAEVCLMHVLNKNRTYLYTWPDKTLSDTEQTSFHEIIVKREQGHPVAHIVGEREFWSLPLLVNATTLIPRPDTEILVETALTLPLPEQAKVLDLGTGTGAIALALASEKPNWHVMAVDKVEDAVKLAQTNQGRLQLNNVTIKQSDWFSAVEAQTFDLIVSNPPYIDEQDEHLTQGDVRFEPLSALTAPNEGFADLFHIADIAKNCLNPNGFLLMEHGYQQGEKLRHQLTKLGYSQVKTIKDFGNNERCTLGKLK</sequence>
<feature type="binding site" evidence="5">
    <location>
        <position position="171"/>
    </location>
    <ligand>
        <name>S-adenosyl-L-methionine</name>
        <dbReference type="ChEBI" id="CHEBI:59789"/>
    </ligand>
</feature>
<dbReference type="GO" id="GO:0032259">
    <property type="term" value="P:methylation"/>
    <property type="evidence" value="ECO:0007669"/>
    <property type="project" value="UniProtKB-KW"/>
</dbReference>
<dbReference type="PANTHER" id="PTHR18895:SF74">
    <property type="entry name" value="MTRF1L RELEASE FACTOR GLUTAMINE METHYLTRANSFERASE"/>
    <property type="match status" value="1"/>
</dbReference>
<feature type="binding site" evidence="5">
    <location>
        <begin position="120"/>
        <end position="124"/>
    </location>
    <ligand>
        <name>S-adenosyl-L-methionine</name>
        <dbReference type="ChEBI" id="CHEBI:59789"/>
    </ligand>
</feature>
<dbReference type="Proteomes" id="UP000281474">
    <property type="component" value="Unassembled WGS sequence"/>
</dbReference>
<dbReference type="CDD" id="cd02440">
    <property type="entry name" value="AdoMet_MTases"/>
    <property type="match status" value="1"/>
</dbReference>
<dbReference type="SUPFAM" id="SSF53335">
    <property type="entry name" value="S-adenosyl-L-methionine-dependent methyltransferases"/>
    <property type="match status" value="1"/>
</dbReference>
<dbReference type="InterPro" id="IPR040758">
    <property type="entry name" value="PrmC_N"/>
</dbReference>
<name>A0A3L8Q0A9_9GAMM</name>
<keyword evidence="2 5" id="KW-0808">Transferase</keyword>
<accession>A0A3L8Q0A9</accession>
<dbReference type="HAMAP" id="MF_02126">
    <property type="entry name" value="RF_methyltr_PrmC"/>
    <property type="match status" value="1"/>
</dbReference>
<dbReference type="PROSITE" id="PS00092">
    <property type="entry name" value="N6_MTASE"/>
    <property type="match status" value="1"/>
</dbReference>
<feature type="binding site" evidence="5">
    <location>
        <begin position="186"/>
        <end position="189"/>
    </location>
    <ligand>
        <name>substrate</name>
    </ligand>
</feature>
<evidence type="ECO:0000259" key="6">
    <source>
        <dbReference type="Pfam" id="PF05175"/>
    </source>
</evidence>
<evidence type="ECO:0000313" key="9">
    <source>
        <dbReference type="Proteomes" id="UP000281474"/>
    </source>
</evidence>
<dbReference type="InterPro" id="IPR004556">
    <property type="entry name" value="HemK-like"/>
</dbReference>
<dbReference type="RefSeq" id="WP_121838500.1">
    <property type="nucleotide sequence ID" value="NZ_ML014768.1"/>
</dbReference>
<protein>
    <recommendedName>
        <fullName evidence="5">Release factor glutamine methyltransferase</fullName>
        <shortName evidence="5">RF MTase</shortName>
        <ecNumber evidence="5">2.1.1.297</ecNumber>
    </recommendedName>
    <alternativeName>
        <fullName evidence="5">N5-glutamine methyltransferase PrmC</fullName>
    </alternativeName>
    <alternativeName>
        <fullName evidence="5">Protein-(glutamine-N5) MTase PrmC</fullName>
    </alternativeName>
    <alternativeName>
        <fullName evidence="5">Protein-glutamine N-methyltransferase PrmC</fullName>
    </alternativeName>
</protein>
<dbReference type="InterPro" id="IPR050320">
    <property type="entry name" value="N5-glutamine_MTase"/>
</dbReference>
<evidence type="ECO:0000256" key="4">
    <source>
        <dbReference type="ARBA" id="ARBA00048391"/>
    </source>
</evidence>
<dbReference type="EMBL" id="QZEI01000019">
    <property type="protein sequence ID" value="RLV60213.1"/>
    <property type="molecule type" value="Genomic_DNA"/>
</dbReference>
<comment type="caution">
    <text evidence="8">The sequence shown here is derived from an EMBL/GenBank/DDBJ whole genome shotgun (WGS) entry which is preliminary data.</text>
</comment>
<reference evidence="8 9" key="1">
    <citation type="submission" date="2018-09" db="EMBL/GenBank/DDBJ databases">
        <title>Phylogeny of the Shewanellaceae, and recommendation for two new genera, Pseudoshewanella and Parashewanella.</title>
        <authorList>
            <person name="Wang G."/>
        </authorList>
    </citation>
    <scope>NUCLEOTIDE SEQUENCE [LARGE SCALE GENOMIC DNA]</scope>
    <source>
        <strain evidence="8 9">C51</strain>
    </source>
</reference>
<dbReference type="InterPro" id="IPR007848">
    <property type="entry name" value="Small_mtfrase_dom"/>
</dbReference>
<dbReference type="PANTHER" id="PTHR18895">
    <property type="entry name" value="HEMK METHYLTRANSFERASE"/>
    <property type="match status" value="1"/>
</dbReference>
<dbReference type="Gene3D" id="3.40.50.150">
    <property type="entry name" value="Vaccinia Virus protein VP39"/>
    <property type="match status" value="1"/>
</dbReference>
<dbReference type="InterPro" id="IPR019874">
    <property type="entry name" value="RF_methyltr_PrmC"/>
</dbReference>